<comment type="caution">
    <text evidence="3">The sequence shown here is derived from an EMBL/GenBank/DDBJ whole genome shotgun (WGS) entry which is preliminary data.</text>
</comment>
<feature type="non-terminal residue" evidence="3">
    <location>
        <position position="1"/>
    </location>
</feature>
<evidence type="ECO:0000313" key="3">
    <source>
        <dbReference type="EMBL" id="MBU9843875.1"/>
    </source>
</evidence>
<dbReference type="RefSeq" id="WP_217147860.1">
    <property type="nucleotide sequence ID" value="NZ_JAFMOY010000102.1"/>
</dbReference>
<evidence type="ECO:0000313" key="4">
    <source>
        <dbReference type="Proteomes" id="UP000739284"/>
    </source>
</evidence>
<feature type="domain" description="Putative surface-exposed virulence protein BigA beta-sandwich" evidence="2">
    <location>
        <begin position="1038"/>
        <end position="1120"/>
    </location>
</feature>
<gene>
    <name evidence="3" type="ORF">J1784_02375</name>
</gene>
<organism evidence="3 4">
    <name type="scientific">Rahnella ecdela</name>
    <dbReference type="NCBI Taxonomy" id="2816250"/>
    <lineage>
        <taxon>Bacteria</taxon>
        <taxon>Pseudomonadati</taxon>
        <taxon>Pseudomonadota</taxon>
        <taxon>Gammaproteobacteria</taxon>
        <taxon>Enterobacterales</taxon>
        <taxon>Yersiniaceae</taxon>
        <taxon>Rahnella</taxon>
    </lineage>
</organism>
<evidence type="ECO:0000259" key="2">
    <source>
        <dbReference type="Pfam" id="PF25783"/>
    </source>
</evidence>
<dbReference type="InterPro" id="IPR058034">
    <property type="entry name" value="BigA_beta"/>
</dbReference>
<reference evidence="3 4" key="1">
    <citation type="submission" date="2021-03" db="EMBL/GenBank/DDBJ databases">
        <title>Five novel Rahnella species.</title>
        <authorList>
            <person name="Brady C."/>
            <person name="Asselin J."/>
            <person name="Beer S."/>
            <person name="Bruberg M.B."/>
            <person name="Crampton B."/>
            <person name="Venter S."/>
            <person name="Arnold D."/>
            <person name="Denman S."/>
        </authorList>
    </citation>
    <scope>NUCLEOTIDE SEQUENCE [LARGE SCALE GENOMIC DNA]</scope>
    <source>
        <strain evidence="3 4">FRB 231</strain>
    </source>
</reference>
<dbReference type="EMBL" id="JAFMOY010000102">
    <property type="protein sequence ID" value="MBU9843875.1"/>
    <property type="molecule type" value="Genomic_DNA"/>
</dbReference>
<protein>
    <recommendedName>
        <fullName evidence="2">Putative surface-exposed virulence protein BigA beta-sandwich domain-containing protein</fullName>
    </recommendedName>
</protein>
<dbReference type="Proteomes" id="UP000739284">
    <property type="component" value="Unassembled WGS sequence"/>
</dbReference>
<name>A0ABS6LAM3_9GAMM</name>
<accession>A0ABS6LAM3</accession>
<feature type="region of interest" description="Disordered" evidence="1">
    <location>
        <begin position="739"/>
        <end position="759"/>
    </location>
</feature>
<proteinExistence type="predicted"/>
<dbReference type="Pfam" id="PF25783">
    <property type="entry name" value="BigA_beta"/>
    <property type="match status" value="1"/>
</dbReference>
<sequence>ADSKAIVVNGDGAQVNNQGNTTVTDGATGTQITGNDATVTIKGDGITPTTIDVSDAGKGVVIAGNNANLVIDNASATADGAGSVLVDITGDDAKASLTGDIHVTNGATGIDIEGARAKVETTANIFVQDLNSVGINMTGDNATFTNTGDLNVSLNGIGANINGDNSDVVLDGNINIKGVADADGVLQMGKGIVVNGNNSSIDLKGNMSLSNDPVAPGVIAPLILDQMSGLEVHGAGNTINIEGSLSVSQTGGQSFVATNTVGADYTGVDVVGDGNTVNVQGGVNVHADSGGLDTWSVPPVNGIAVNGASTVNVTGESSVSNAQNYYWMAQFANVVGGGTLNLDKNSVLTLDFDTTDRGTWTGVLQGDGSGFIAASGTGSTINNAGVIDGTEIDAGSIMDVTLGASAFNTGTIRDLNIKNNGKVSPMMSQGGGSVTNNGDLELRSKISNPPARMGYNNNYSVNTYGDTGYAMAASTGGTATNNGTIKLEGGALYGMSAVDSNVLNTGTINLDGFIPVTDEANNVISRTAFNTPDSTAFLRGAGMIAGTAWSNATNTGNINVNNSGFGMVAINGGQLTNQGTITLTADADTVNDGTKAQLVGMGVMSGGTAINDTSGTIVINTNVGKAFYNDGTGMIINRGQIVVGEGVDPAVNNSDTVASLGYGNGSVIATAGNTTTLTSGGAVVDGAASNDGTVSGGPVTVSNTGTLTNDAAGVITSNIIVNTSGSVANQGTISGRTTVKTGGKLTNSGTMNSGVSVSGTGSMRNTGTLALRSTALNGGIIELTDSGSVVNEAGGTLILDNQNNAVHINQDGTLSNKGTMSVSASSNYSAVNIWGGTGDFINSGTVQDTSGYTGSLVTSQGDASAAGSYIWNKAEGVINFSGSNSGRPAINLTGSNFYGINDGTMNISGNNAIGMNGSKNAQLVNNGTINLGTAGNANNESGLIAMQLDGGATNDAIMENDGIINIHTNDSYAFSKLGANGRVVNTGAINIDSNVTGSGIVKQAGVTPDTTKAASYTLPVDPAAAVSQQPLRNSVSRYTVGTSANGTAGQMVVSHADLTDVQVDTGFTAGTADKTASFDNVFQGTDIQGAENIKSDTVMWNAQGQTDASGNVDVSMTKNDYRDVADSSVSSVAGALEAGYTNNALFNSLNLKSAAQVTNAMKQLSGSKATNAFNEAKVLSNRFTMLEDNAVVSASGLGFNVVAKGDQRSELGNDAQYDMLALSQKLSLTDHQTLKLQYGIARLDGSGDVKEAGDNGLTGGYSQFFGLEHAMDLGNNMSWENALRYDNHQLESSRTIQYGSVNEVANANNSQQYMEMKSQFSKGYELSDTLKFKPSVGAKVRRTRDGSVNETGANDYNLKMDAGSETAVDAIVGMELTYAGKNGWAASASVEGGPNLAYSKSARTASLQGAAGQHFNVDDDQKGGGVNSLTQVGVSYTSDNKSLGMDAYNWQEDGANDKGMRVNFKLNF</sequence>
<keyword evidence="4" id="KW-1185">Reference proteome</keyword>
<evidence type="ECO:0000256" key="1">
    <source>
        <dbReference type="SAM" id="MobiDB-lite"/>
    </source>
</evidence>